<reference evidence="1 2" key="1">
    <citation type="journal article" date="2020" name="Cell">
        <title>Large-Scale Comparative Analyses of Tick Genomes Elucidate Their Genetic Diversity and Vector Capacities.</title>
        <authorList>
            <consortium name="Tick Genome and Microbiome Consortium (TIGMIC)"/>
            <person name="Jia N."/>
            <person name="Wang J."/>
            <person name="Shi W."/>
            <person name="Du L."/>
            <person name="Sun Y."/>
            <person name="Zhan W."/>
            <person name="Jiang J.F."/>
            <person name="Wang Q."/>
            <person name="Zhang B."/>
            <person name="Ji P."/>
            <person name="Bell-Sakyi L."/>
            <person name="Cui X.M."/>
            <person name="Yuan T.T."/>
            <person name="Jiang B.G."/>
            <person name="Yang W.F."/>
            <person name="Lam T.T."/>
            <person name="Chang Q.C."/>
            <person name="Ding S.J."/>
            <person name="Wang X.J."/>
            <person name="Zhu J.G."/>
            <person name="Ruan X.D."/>
            <person name="Zhao L."/>
            <person name="Wei J.T."/>
            <person name="Ye R.Z."/>
            <person name="Que T.C."/>
            <person name="Du C.H."/>
            <person name="Zhou Y.H."/>
            <person name="Cheng J.X."/>
            <person name="Dai P.F."/>
            <person name="Guo W.B."/>
            <person name="Han X.H."/>
            <person name="Huang E.J."/>
            <person name="Li L.F."/>
            <person name="Wei W."/>
            <person name="Gao Y.C."/>
            <person name="Liu J.Z."/>
            <person name="Shao H.Z."/>
            <person name="Wang X."/>
            <person name="Wang C.C."/>
            <person name="Yang T.C."/>
            <person name="Huo Q.B."/>
            <person name="Li W."/>
            <person name="Chen H.Y."/>
            <person name="Chen S.E."/>
            <person name="Zhou L.G."/>
            <person name="Ni X.B."/>
            <person name="Tian J.H."/>
            <person name="Sheng Y."/>
            <person name="Liu T."/>
            <person name="Pan Y.S."/>
            <person name="Xia L.Y."/>
            <person name="Li J."/>
            <person name="Zhao F."/>
            <person name="Cao W.C."/>
        </authorList>
    </citation>
    <scope>NUCLEOTIDE SEQUENCE [LARGE SCALE GENOMIC DNA]</scope>
    <source>
        <strain evidence="1">HaeL-2018</strain>
    </source>
</reference>
<dbReference type="VEuPathDB" id="VectorBase:HLOH_058488"/>
<dbReference type="SUPFAM" id="SSF55486">
    <property type="entry name" value="Metalloproteases ('zincins'), catalytic domain"/>
    <property type="match status" value="1"/>
</dbReference>
<evidence type="ECO:0000313" key="1">
    <source>
        <dbReference type="EMBL" id="KAH9381885.1"/>
    </source>
</evidence>
<evidence type="ECO:0000313" key="2">
    <source>
        <dbReference type="Proteomes" id="UP000821853"/>
    </source>
</evidence>
<sequence length="178" mass="19790">MGASFELRSPSLPGLLIQTAPLHRVLDRRPAEFARPARGHRVPRRARSSTQHVLPHVKYDHLQNRVVISVAALQGPLKAADSTPAMLYGGIGFLYARQMLRALDCGGLRIDAQGNVVPQSWASPQWKAASRNRLVLIHGGPLYPLPCSLNRFRLIDLEIVRWLAVRWKLSLEGPSVQS</sequence>
<comment type="caution">
    <text evidence="1">The sequence shown here is derived from an EMBL/GenBank/DDBJ whole genome shotgun (WGS) entry which is preliminary data.</text>
</comment>
<dbReference type="AlphaFoldDB" id="A0A9J6H2G3"/>
<accession>A0A9J6H2G3</accession>
<proteinExistence type="predicted"/>
<dbReference type="GO" id="GO:0008237">
    <property type="term" value="F:metallopeptidase activity"/>
    <property type="evidence" value="ECO:0007669"/>
    <property type="project" value="InterPro"/>
</dbReference>
<dbReference type="Proteomes" id="UP000821853">
    <property type="component" value="Chromosome 9"/>
</dbReference>
<keyword evidence="2" id="KW-1185">Reference proteome</keyword>
<dbReference type="InterPro" id="IPR024079">
    <property type="entry name" value="MetalloPept_cat_dom_sf"/>
</dbReference>
<gene>
    <name evidence="1" type="ORF">HPB48_015395</name>
</gene>
<dbReference type="OrthoDB" id="6777363at2759"/>
<name>A0A9J6H2G3_HAELO</name>
<dbReference type="EMBL" id="JABSTR010000011">
    <property type="protein sequence ID" value="KAH9381885.1"/>
    <property type="molecule type" value="Genomic_DNA"/>
</dbReference>
<dbReference type="Gene3D" id="3.40.390.10">
    <property type="entry name" value="Collagenase (Catalytic Domain)"/>
    <property type="match status" value="1"/>
</dbReference>
<organism evidence="1 2">
    <name type="scientific">Haemaphysalis longicornis</name>
    <name type="common">Bush tick</name>
    <dbReference type="NCBI Taxonomy" id="44386"/>
    <lineage>
        <taxon>Eukaryota</taxon>
        <taxon>Metazoa</taxon>
        <taxon>Ecdysozoa</taxon>
        <taxon>Arthropoda</taxon>
        <taxon>Chelicerata</taxon>
        <taxon>Arachnida</taxon>
        <taxon>Acari</taxon>
        <taxon>Parasitiformes</taxon>
        <taxon>Ixodida</taxon>
        <taxon>Ixodoidea</taxon>
        <taxon>Ixodidae</taxon>
        <taxon>Haemaphysalinae</taxon>
        <taxon>Haemaphysalis</taxon>
    </lineage>
</organism>
<protein>
    <submittedName>
        <fullName evidence="1">Uncharacterized protein</fullName>
    </submittedName>
</protein>